<evidence type="ECO:0000259" key="1">
    <source>
        <dbReference type="Pfam" id="PF00501"/>
    </source>
</evidence>
<dbReference type="Pfam" id="PF00501">
    <property type="entry name" value="AMP-binding"/>
    <property type="match status" value="1"/>
</dbReference>
<dbReference type="InterPro" id="IPR000873">
    <property type="entry name" value="AMP-dep_synth/lig_dom"/>
</dbReference>
<feature type="domain" description="AMP-dependent synthetase/ligase" evidence="1">
    <location>
        <begin position="8"/>
        <end position="68"/>
    </location>
</feature>
<protein>
    <recommendedName>
        <fullName evidence="1">AMP-dependent synthetase/ligase domain-containing protein</fullName>
    </recommendedName>
</protein>
<dbReference type="EMBL" id="AP021906">
    <property type="protein sequence ID" value="BBP88281.1"/>
    <property type="molecule type" value="Genomic_DNA"/>
</dbReference>
<organism evidence="2 3">
    <name type="scientific">Bacillus safensis</name>
    <dbReference type="NCBI Taxonomy" id="561879"/>
    <lineage>
        <taxon>Bacteria</taxon>
        <taxon>Bacillati</taxon>
        <taxon>Bacillota</taxon>
        <taxon>Bacilli</taxon>
        <taxon>Bacillales</taxon>
        <taxon>Bacillaceae</taxon>
        <taxon>Bacillus</taxon>
    </lineage>
</organism>
<evidence type="ECO:0000313" key="3">
    <source>
        <dbReference type="Proteomes" id="UP000464658"/>
    </source>
</evidence>
<dbReference type="Gene3D" id="3.40.50.980">
    <property type="match status" value="1"/>
</dbReference>
<proteinExistence type="predicted"/>
<accession>A0A5S9M5S9</accession>
<reference evidence="2 3" key="1">
    <citation type="submission" date="2019-12" db="EMBL/GenBank/DDBJ databases">
        <title>Full genome sequence of a Bacillus safensis strain isolated from commercially available natto in Indonesia.</title>
        <authorList>
            <person name="Yoshida M."/>
            <person name="Uomi M."/>
            <person name="Waturangi D."/>
            <person name="Ekaputri J.J."/>
            <person name="Setiamarga D.H.E."/>
        </authorList>
    </citation>
    <scope>NUCLEOTIDE SEQUENCE [LARGE SCALE GENOMIC DNA]</scope>
    <source>
        <strain evidence="2 3">IDN1</strain>
    </source>
</reference>
<dbReference type="SUPFAM" id="SSF56801">
    <property type="entry name" value="Acetyl-CoA synthetase-like"/>
    <property type="match status" value="1"/>
</dbReference>
<dbReference type="AlphaFoldDB" id="A0A5S9M5S9"/>
<name>A0A5S9M5S9_BACIA</name>
<sequence>MDLIKNLQQTAMTKGEDIALIFEGKKWTYRELMTSIERFADGLVSEGFQVGDHIALILGNSPHFVIFFWRIKGRACRCAY</sequence>
<gene>
    <name evidence="2" type="ORF">BsIDN1_18990</name>
</gene>
<dbReference type="Proteomes" id="UP000464658">
    <property type="component" value="Chromosome"/>
</dbReference>
<evidence type="ECO:0000313" key="2">
    <source>
        <dbReference type="EMBL" id="BBP88281.1"/>
    </source>
</evidence>